<keyword evidence="2" id="KW-1185">Reference proteome</keyword>
<name>A0A0E3ZFQ6_9BACT</name>
<dbReference type="PATRIC" id="fig|400092.3.peg.3747"/>
<dbReference type="KEGG" id="pko:PKOR_17100"/>
<dbReference type="HOGENOM" id="CLU_2956667_0_0_10"/>
<organism evidence="1 2">
    <name type="scientific">Pontibacter korlensis</name>
    <dbReference type="NCBI Taxonomy" id="400092"/>
    <lineage>
        <taxon>Bacteria</taxon>
        <taxon>Pseudomonadati</taxon>
        <taxon>Bacteroidota</taxon>
        <taxon>Cytophagia</taxon>
        <taxon>Cytophagales</taxon>
        <taxon>Hymenobacteraceae</taxon>
        <taxon>Pontibacter</taxon>
    </lineage>
</organism>
<proteinExistence type="predicted"/>
<dbReference type="EMBL" id="CP009621">
    <property type="protein sequence ID" value="AKD04493.1"/>
    <property type="molecule type" value="Genomic_DNA"/>
</dbReference>
<gene>
    <name evidence="1" type="ORF">PKOR_17100</name>
</gene>
<dbReference type="STRING" id="400092.PKOR_17100"/>
<reference evidence="1 2" key="1">
    <citation type="journal article" date="2015" name="Sci. Rep.">
        <title>Unraveling adaptation of Pontibacter korlensis to radiation and infertility in desert through complete genome and comparative transcriptomic analysis.</title>
        <authorList>
            <person name="Dai J."/>
            <person name="Dai W."/>
            <person name="Qiu C."/>
            <person name="Yang Z."/>
            <person name="Zhang Y."/>
            <person name="Zhou M."/>
            <person name="Zhang L."/>
            <person name="Fang C."/>
            <person name="Gao Q."/>
            <person name="Yang Q."/>
            <person name="Li X."/>
            <person name="Wang Z."/>
            <person name="Wang Z."/>
            <person name="Jia Z."/>
            <person name="Chen X."/>
        </authorList>
    </citation>
    <scope>NUCLEOTIDE SEQUENCE [LARGE SCALE GENOMIC DNA]</scope>
    <source>
        <strain evidence="1 2">X14-1T</strain>
    </source>
</reference>
<evidence type="ECO:0000313" key="2">
    <source>
        <dbReference type="Proteomes" id="UP000033109"/>
    </source>
</evidence>
<protein>
    <submittedName>
        <fullName evidence="1">Uncharacterized protein</fullName>
    </submittedName>
</protein>
<accession>A0A0E3ZFQ6</accession>
<evidence type="ECO:0000313" key="1">
    <source>
        <dbReference type="EMBL" id="AKD04493.1"/>
    </source>
</evidence>
<dbReference type="AlphaFoldDB" id="A0A0E3ZFQ6"/>
<sequence length="59" mass="7101">MAKNKRKKHQAFYLNIKETKVAINKFKTHYLKNSVGSAGFQCKQDKKKRHNYRRLFSRS</sequence>
<dbReference type="Proteomes" id="UP000033109">
    <property type="component" value="Chromosome"/>
</dbReference>